<reference evidence="2 3" key="1">
    <citation type="journal article" date="2018" name="Nat. Ecol. Evol.">
        <title>Genomic signatures of mitonuclear coevolution across populations of Tigriopus californicus.</title>
        <authorList>
            <person name="Barreto F.S."/>
            <person name="Watson E.T."/>
            <person name="Lima T.G."/>
            <person name="Willett C.S."/>
            <person name="Edmands S."/>
            <person name="Li W."/>
            <person name="Burton R.S."/>
        </authorList>
    </citation>
    <scope>NUCLEOTIDE SEQUENCE [LARGE SCALE GENOMIC DNA]</scope>
    <source>
        <strain evidence="2 3">San Diego</strain>
    </source>
</reference>
<feature type="chain" id="PRO_5021778051" evidence="1">
    <location>
        <begin position="23"/>
        <end position="277"/>
    </location>
</feature>
<evidence type="ECO:0000313" key="3">
    <source>
        <dbReference type="Proteomes" id="UP000318571"/>
    </source>
</evidence>
<name>A0A553PIG2_TIGCA</name>
<evidence type="ECO:0000256" key="1">
    <source>
        <dbReference type="SAM" id="SignalP"/>
    </source>
</evidence>
<dbReference type="Gene3D" id="2.60.20.10">
    <property type="entry name" value="Crystallins"/>
    <property type="match status" value="2"/>
</dbReference>
<protein>
    <submittedName>
        <fullName evidence="2">Uncharacterized protein</fullName>
    </submittedName>
</protein>
<feature type="signal peptide" evidence="1">
    <location>
        <begin position="1"/>
        <end position="22"/>
    </location>
</feature>
<dbReference type="AlphaFoldDB" id="A0A553PIG2"/>
<dbReference type="OMA" id="GYTELTW"/>
<keyword evidence="1" id="KW-0732">Signal</keyword>
<comment type="caution">
    <text evidence="2">The sequence shown here is derived from an EMBL/GenBank/DDBJ whole genome shotgun (WGS) entry which is preliminary data.</text>
</comment>
<sequence length="277" mass="31110">MRSIFYLTSAAAFWATISMVQARPDILPDMVNDCERAVVTGDTCAILYDDDGCEGWELPLKQGYTELTWWYRNDAEAVLVKRGCTLVAYDKKGKTERERGRQFILDGSSYRRHLFKDLRGSNELEDDIESVECQCMSVNRNNHQEMSDGAHGAAANAIMSSNGGGDCLTVRFNAGAAAVLFDDKDCQITDWDAPLYIQDGEYRTFSMFQSVHNWNYKNTIESFALKQGCTMELYRDSDFSDGGQKFHAAGGTLVYSLGRDPKTTSLNNDVESVRVYC</sequence>
<organism evidence="2 3">
    <name type="scientific">Tigriopus californicus</name>
    <name type="common">Marine copepod</name>
    <dbReference type="NCBI Taxonomy" id="6832"/>
    <lineage>
        <taxon>Eukaryota</taxon>
        <taxon>Metazoa</taxon>
        <taxon>Ecdysozoa</taxon>
        <taxon>Arthropoda</taxon>
        <taxon>Crustacea</taxon>
        <taxon>Multicrustacea</taxon>
        <taxon>Hexanauplia</taxon>
        <taxon>Copepoda</taxon>
        <taxon>Harpacticoida</taxon>
        <taxon>Harpacticidae</taxon>
        <taxon>Tigriopus</taxon>
    </lineage>
</organism>
<proteinExistence type="predicted"/>
<accession>A0A553PIG2</accession>
<keyword evidence="3" id="KW-1185">Reference proteome</keyword>
<dbReference type="Proteomes" id="UP000318571">
    <property type="component" value="Chromosome 5"/>
</dbReference>
<dbReference type="EMBL" id="VCGU01000004">
    <property type="protein sequence ID" value="TRY77476.1"/>
    <property type="molecule type" value="Genomic_DNA"/>
</dbReference>
<evidence type="ECO:0000313" key="2">
    <source>
        <dbReference type="EMBL" id="TRY77476.1"/>
    </source>
</evidence>
<dbReference type="OrthoDB" id="6371692at2759"/>
<gene>
    <name evidence="2" type="ORF">TCAL_14774</name>
</gene>